<evidence type="ECO:0000313" key="3">
    <source>
        <dbReference type="EMBL" id="KAL0361275.1"/>
    </source>
</evidence>
<dbReference type="PANTHER" id="PTHR23272:SF182">
    <property type="entry name" value="OS09G0381850 PROTEIN"/>
    <property type="match status" value="1"/>
</dbReference>
<protein>
    <submittedName>
        <fullName evidence="3">AC transposase</fullName>
    </submittedName>
</protein>
<organism evidence="3">
    <name type="scientific">Sesamum radiatum</name>
    <name type="common">Black benniseed</name>
    <dbReference type="NCBI Taxonomy" id="300843"/>
    <lineage>
        <taxon>Eukaryota</taxon>
        <taxon>Viridiplantae</taxon>
        <taxon>Streptophyta</taxon>
        <taxon>Embryophyta</taxon>
        <taxon>Tracheophyta</taxon>
        <taxon>Spermatophyta</taxon>
        <taxon>Magnoliopsida</taxon>
        <taxon>eudicotyledons</taxon>
        <taxon>Gunneridae</taxon>
        <taxon>Pentapetalae</taxon>
        <taxon>asterids</taxon>
        <taxon>lamiids</taxon>
        <taxon>Lamiales</taxon>
        <taxon>Pedaliaceae</taxon>
        <taxon>Sesamum</taxon>
    </lineage>
</organism>
<evidence type="ECO:0000256" key="1">
    <source>
        <dbReference type="SAM" id="MobiDB-lite"/>
    </source>
</evidence>
<gene>
    <name evidence="3" type="ORF">Sradi_3812000</name>
</gene>
<dbReference type="SUPFAM" id="SSF53098">
    <property type="entry name" value="Ribonuclease H-like"/>
    <property type="match status" value="1"/>
</dbReference>
<dbReference type="AlphaFoldDB" id="A0AAW2Q102"/>
<dbReference type="PANTHER" id="PTHR23272">
    <property type="entry name" value="BED FINGER-RELATED"/>
    <property type="match status" value="1"/>
</dbReference>
<evidence type="ECO:0000259" key="2">
    <source>
        <dbReference type="Pfam" id="PF05699"/>
    </source>
</evidence>
<name>A0AAW2Q102_SESRA</name>
<dbReference type="GO" id="GO:0046983">
    <property type="term" value="F:protein dimerization activity"/>
    <property type="evidence" value="ECO:0007669"/>
    <property type="project" value="InterPro"/>
</dbReference>
<dbReference type="Pfam" id="PF05699">
    <property type="entry name" value="Dimer_Tnp_hAT"/>
    <property type="match status" value="1"/>
</dbReference>
<dbReference type="InterPro" id="IPR008906">
    <property type="entry name" value="HATC_C_dom"/>
</dbReference>
<feature type="region of interest" description="Disordered" evidence="1">
    <location>
        <begin position="72"/>
        <end position="91"/>
    </location>
</feature>
<dbReference type="EMBL" id="JACGWJ010000016">
    <property type="protein sequence ID" value="KAL0361275.1"/>
    <property type="molecule type" value="Genomic_DNA"/>
</dbReference>
<feature type="domain" description="HAT C-terminal dimerisation" evidence="2">
    <location>
        <begin position="1"/>
        <end position="48"/>
    </location>
</feature>
<accession>A0AAW2Q102</accession>
<sequence length="140" mass="15976">MARDLLAIPITTVASEATFSAESRVIDKYRALLTSDGVQVLMCGGDWLRKRFGVKKKSLVLRARARHLELELHRQDASSSSSSKCKSSSSWSSIPLKIELELELPKNGRARRVDTRTYHYMTEVSPMHLEMRLRSMNLWP</sequence>
<reference evidence="3" key="2">
    <citation type="journal article" date="2024" name="Plant">
        <title>Genomic evolution and insights into agronomic trait innovations of Sesamum species.</title>
        <authorList>
            <person name="Miao H."/>
            <person name="Wang L."/>
            <person name="Qu L."/>
            <person name="Liu H."/>
            <person name="Sun Y."/>
            <person name="Le M."/>
            <person name="Wang Q."/>
            <person name="Wei S."/>
            <person name="Zheng Y."/>
            <person name="Lin W."/>
            <person name="Duan Y."/>
            <person name="Cao H."/>
            <person name="Xiong S."/>
            <person name="Wang X."/>
            <person name="Wei L."/>
            <person name="Li C."/>
            <person name="Ma Q."/>
            <person name="Ju M."/>
            <person name="Zhao R."/>
            <person name="Li G."/>
            <person name="Mu C."/>
            <person name="Tian Q."/>
            <person name="Mei H."/>
            <person name="Zhang T."/>
            <person name="Gao T."/>
            <person name="Zhang H."/>
        </authorList>
    </citation>
    <scope>NUCLEOTIDE SEQUENCE</scope>
    <source>
        <strain evidence="3">G02</strain>
    </source>
</reference>
<comment type="caution">
    <text evidence="3">The sequence shown here is derived from an EMBL/GenBank/DDBJ whole genome shotgun (WGS) entry which is preliminary data.</text>
</comment>
<dbReference type="InterPro" id="IPR012337">
    <property type="entry name" value="RNaseH-like_sf"/>
</dbReference>
<proteinExistence type="predicted"/>
<reference evidence="3" key="1">
    <citation type="submission" date="2020-06" db="EMBL/GenBank/DDBJ databases">
        <authorList>
            <person name="Li T."/>
            <person name="Hu X."/>
            <person name="Zhang T."/>
            <person name="Song X."/>
            <person name="Zhang H."/>
            <person name="Dai N."/>
            <person name="Sheng W."/>
            <person name="Hou X."/>
            <person name="Wei L."/>
        </authorList>
    </citation>
    <scope>NUCLEOTIDE SEQUENCE</scope>
    <source>
        <strain evidence="3">G02</strain>
        <tissue evidence="3">Leaf</tissue>
    </source>
</reference>
<feature type="compositionally biased region" description="Low complexity" evidence="1">
    <location>
        <begin position="78"/>
        <end position="91"/>
    </location>
</feature>